<evidence type="ECO:0000256" key="1">
    <source>
        <dbReference type="ARBA" id="ARBA00007583"/>
    </source>
</evidence>
<keyword evidence="2" id="KW-0808">Transferase</keyword>
<gene>
    <name evidence="6" type="ORF">AOY20_06460</name>
</gene>
<evidence type="ECO:0000256" key="3">
    <source>
        <dbReference type="ARBA" id="ARBA00023169"/>
    </source>
</evidence>
<keyword evidence="3" id="KW-0270">Exopolysaccharide synthesis</keyword>
<evidence type="ECO:0000256" key="2">
    <source>
        <dbReference type="ARBA" id="ARBA00022679"/>
    </source>
</evidence>
<accession>A0A0N9VPB5</accession>
<evidence type="ECO:0000259" key="5">
    <source>
        <dbReference type="Pfam" id="PF17101"/>
    </source>
</evidence>
<dbReference type="InterPro" id="IPR047141">
    <property type="entry name" value="Stealth"/>
</dbReference>
<dbReference type="AlphaFoldDB" id="A0A0N9VPB5"/>
<dbReference type="PANTHER" id="PTHR24045">
    <property type="match status" value="1"/>
</dbReference>
<feature type="domain" description="Stealth protein CR2 conserved region 2" evidence="4">
    <location>
        <begin position="43"/>
        <end position="155"/>
    </location>
</feature>
<dbReference type="EMBL" id="CP012808">
    <property type="protein sequence ID" value="ALH95207.1"/>
    <property type="molecule type" value="Genomic_DNA"/>
</dbReference>
<dbReference type="GO" id="GO:0016772">
    <property type="term" value="F:transferase activity, transferring phosphorus-containing groups"/>
    <property type="evidence" value="ECO:0007669"/>
    <property type="project" value="InterPro"/>
</dbReference>
<keyword evidence="7" id="KW-1185">Reference proteome</keyword>
<dbReference type="InterPro" id="IPR021520">
    <property type="entry name" value="Stealth_CR2"/>
</dbReference>
<evidence type="ECO:0000259" key="4">
    <source>
        <dbReference type="Pfam" id="PF11380"/>
    </source>
</evidence>
<comment type="similarity">
    <text evidence="1">Belongs to the stealth family.</text>
</comment>
<dbReference type="KEGG" id="aei:AOY20_06460"/>
<dbReference type="PANTHER" id="PTHR24045:SF0">
    <property type="entry name" value="N-ACETYLGLUCOSAMINE-1-PHOSPHOTRANSFERASE SUBUNITS ALPHA_BETA"/>
    <property type="match status" value="1"/>
</dbReference>
<dbReference type="Pfam" id="PF17101">
    <property type="entry name" value="Stealth_CR1"/>
    <property type="match status" value="1"/>
</dbReference>
<name>A0A0N9VPB5_9GAMM</name>
<dbReference type="Pfam" id="PF11380">
    <property type="entry name" value="Stealth_CR2"/>
    <property type="match status" value="1"/>
</dbReference>
<sequence length="330" mass="38159">MKDLNKTIDVVITWVDGSDQNLQKKRQQYLTDDAASDATSSTRFASNDEIYFAIASVLKYMPQSGKVYLVTDQQEPEFLSRFVEENICSADKIQVIDHQVLFKGYDEYLPTFNSLTIEALLWNIPNLSSEFIYLNDDVFFNGIVKSSDCFENDQVMVYGHWEKTALIKAKYKFRKWMNTISHKKLQPRFTIAQMLSADLVGLNQYYALDHRPHFVKTDLLKIYFQNNLDVLKSQLSHKFRHIDQFLPTALANHLAIQQNKAILKPDIHIAYIKPNGDVGVFVQELQDETIKYGCIQSLDLMTEQDQNIVRQAMIKKFNDYLPKAIQFGAA</sequence>
<dbReference type="OrthoDB" id="9776077at2"/>
<dbReference type="GO" id="GO:0000271">
    <property type="term" value="P:polysaccharide biosynthetic process"/>
    <property type="evidence" value="ECO:0007669"/>
    <property type="project" value="UniProtKB-KW"/>
</dbReference>
<organism evidence="6 7">
    <name type="scientific">Acinetobacter equi</name>
    <dbReference type="NCBI Taxonomy" id="1324350"/>
    <lineage>
        <taxon>Bacteria</taxon>
        <taxon>Pseudomonadati</taxon>
        <taxon>Pseudomonadota</taxon>
        <taxon>Gammaproteobacteria</taxon>
        <taxon>Moraxellales</taxon>
        <taxon>Moraxellaceae</taxon>
        <taxon>Acinetobacter</taxon>
    </lineage>
</organism>
<proteinExistence type="inferred from homology"/>
<evidence type="ECO:0000313" key="7">
    <source>
        <dbReference type="Proteomes" id="UP000064939"/>
    </source>
</evidence>
<dbReference type="Proteomes" id="UP000064939">
    <property type="component" value="Chromosome"/>
</dbReference>
<dbReference type="InterPro" id="IPR031358">
    <property type="entry name" value="Stealth_CR1"/>
</dbReference>
<dbReference type="RefSeq" id="WP_054581101.1">
    <property type="nucleotide sequence ID" value="NZ_CP012808.1"/>
</dbReference>
<evidence type="ECO:0000313" key="6">
    <source>
        <dbReference type="EMBL" id="ALH95207.1"/>
    </source>
</evidence>
<feature type="domain" description="Stealth protein CR1 conserved region 1" evidence="5">
    <location>
        <begin position="8"/>
        <end position="31"/>
    </location>
</feature>
<reference evidence="6 7" key="1">
    <citation type="journal article" date="2015" name="Int. J. Syst. Evol. Microbiol.">
        <title>Acinetobacter equi sp. nov. isolated from horse faeces.</title>
        <authorList>
            <person name="Poppel M.T."/>
            <person name="Skiebe E."/>
            <person name="Laue M."/>
            <person name="Bergmann H."/>
            <person name="Ebersberger I."/>
            <person name="Garn T."/>
            <person name="Fruth A."/>
            <person name="Baumgardt S."/>
            <person name="Busse H.J."/>
            <person name="Wilharm G."/>
        </authorList>
    </citation>
    <scope>NUCLEOTIDE SEQUENCE [LARGE SCALE GENOMIC DNA]</scope>
    <source>
        <strain evidence="6 7">114</strain>
    </source>
</reference>
<protein>
    <submittedName>
        <fullName evidence="6">Capsular polysaccharide biosynthesis protein</fullName>
    </submittedName>
</protein>
<dbReference type="STRING" id="1324350.AOY20_06460"/>